<keyword evidence="2" id="KW-1185">Reference proteome</keyword>
<protein>
    <submittedName>
        <fullName evidence="1">Uncharacterized protein</fullName>
    </submittedName>
</protein>
<name>A0A2W1J928_9CYAN</name>
<organism evidence="1 2">
    <name type="scientific">Acaryochloris thomasi RCC1774</name>
    <dbReference type="NCBI Taxonomy" id="1764569"/>
    <lineage>
        <taxon>Bacteria</taxon>
        <taxon>Bacillati</taxon>
        <taxon>Cyanobacteriota</taxon>
        <taxon>Cyanophyceae</taxon>
        <taxon>Acaryochloridales</taxon>
        <taxon>Acaryochloridaceae</taxon>
        <taxon>Acaryochloris</taxon>
        <taxon>Acaryochloris thomasi</taxon>
    </lineage>
</organism>
<comment type="caution">
    <text evidence="1">The sequence shown here is derived from an EMBL/GenBank/DDBJ whole genome shotgun (WGS) entry which is preliminary data.</text>
</comment>
<reference evidence="1 2" key="1">
    <citation type="journal article" date="2018" name="Sci. Rep.">
        <title>A novel species of the marine cyanobacterium Acaryochloris with a unique pigment content and lifestyle.</title>
        <authorList>
            <person name="Partensky F."/>
            <person name="Six C."/>
            <person name="Ratin M."/>
            <person name="Garczarek L."/>
            <person name="Vaulot D."/>
            <person name="Probert I."/>
            <person name="Calteau A."/>
            <person name="Gourvil P."/>
            <person name="Marie D."/>
            <person name="Grebert T."/>
            <person name="Bouchier C."/>
            <person name="Le Panse S."/>
            <person name="Gachenot M."/>
            <person name="Rodriguez F."/>
            <person name="Garrido J.L."/>
        </authorList>
    </citation>
    <scope>NUCLEOTIDE SEQUENCE [LARGE SCALE GENOMIC DNA]</scope>
    <source>
        <strain evidence="1 2">RCC1774</strain>
    </source>
</reference>
<dbReference type="EMBL" id="PQWO01000027">
    <property type="protein sequence ID" value="PZD70823.1"/>
    <property type="molecule type" value="Genomic_DNA"/>
</dbReference>
<dbReference type="RefSeq" id="WP_110988651.1">
    <property type="nucleotide sequence ID" value="NZ_CAWNWM010000027.1"/>
</dbReference>
<gene>
    <name evidence="1" type="ORF">C1752_08965</name>
</gene>
<evidence type="ECO:0000313" key="2">
    <source>
        <dbReference type="Proteomes" id="UP000248857"/>
    </source>
</evidence>
<dbReference type="AlphaFoldDB" id="A0A2W1J928"/>
<accession>A0A2W1J928</accession>
<dbReference type="OrthoDB" id="528961at2"/>
<sequence length="160" mass="18177">MARPLAEKCRRCAKLSVTEAKEKDCWAGQVCHVRRHGYRNRDRYNKQKKKQYAIATGKIIPEITVAVPATPAAILHLYRVRVDAPLHAIAAELWIGQQQVAKVEPVHCLGWTGMQVKQYSREVLKGFSGQLEDVVLDRFETTVELNPNQCPIRPCPLHPE</sequence>
<proteinExistence type="predicted"/>
<evidence type="ECO:0000313" key="1">
    <source>
        <dbReference type="EMBL" id="PZD70823.1"/>
    </source>
</evidence>
<dbReference type="Proteomes" id="UP000248857">
    <property type="component" value="Unassembled WGS sequence"/>
</dbReference>